<dbReference type="AlphaFoldDB" id="A0A5C1A4T8"/>
<keyword evidence="2" id="KW-1185">Reference proteome</keyword>
<dbReference type="KEGG" id="lrs:PX52LOC_00272"/>
<accession>A0A5C1A4T8</accession>
<protein>
    <submittedName>
        <fullName evidence="1">Uncharacterized protein</fullName>
    </submittedName>
</protein>
<name>A0A5C1A4T8_9BACT</name>
<evidence type="ECO:0000313" key="2">
    <source>
        <dbReference type="Proteomes" id="UP000324974"/>
    </source>
</evidence>
<dbReference type="RefSeq" id="WP_149108392.1">
    <property type="nucleotide sequence ID" value="NZ_CP042425.1"/>
</dbReference>
<gene>
    <name evidence="1" type="ORF">PX52LOC_00272</name>
</gene>
<sequence>MDDFDLADLIRMNQLVRGRIDYKGFCTWYEALPPEQRRGLTGLLLEFAHQAGVTEQLWNEALMASGLTESDGVVQRLWIARKADNTGLALHKFIWALPATELPTLFRVAVYLFGIAEGNVFRNEVKEHCNHWWHRDLMDKRVVQDLLNDSQYYSTAMRNDDRIRNRG</sequence>
<dbReference type="Proteomes" id="UP000324974">
    <property type="component" value="Chromosome"/>
</dbReference>
<dbReference type="EMBL" id="CP042425">
    <property type="protein sequence ID" value="QEL13417.1"/>
    <property type="molecule type" value="Genomic_DNA"/>
</dbReference>
<dbReference type="OrthoDB" id="456541at2"/>
<reference evidence="2" key="1">
    <citation type="submission" date="2019-08" db="EMBL/GenBank/DDBJ databases">
        <title>Limnoglobus roseus gen. nov., sp. nov., a novel freshwater planctomycete with a giant genome from the family Gemmataceae.</title>
        <authorList>
            <person name="Kulichevskaya I.S."/>
            <person name="Naumoff D.G."/>
            <person name="Miroshnikov K."/>
            <person name="Ivanova A."/>
            <person name="Philippov D.A."/>
            <person name="Hakobyan A."/>
            <person name="Rijpstra I.C."/>
            <person name="Sinninghe Damste J.S."/>
            <person name="Liesack W."/>
            <person name="Dedysh S.N."/>
        </authorList>
    </citation>
    <scope>NUCLEOTIDE SEQUENCE [LARGE SCALE GENOMIC DNA]</scope>
    <source>
        <strain evidence="2">PX52</strain>
    </source>
</reference>
<proteinExistence type="predicted"/>
<organism evidence="1 2">
    <name type="scientific">Limnoglobus roseus</name>
    <dbReference type="NCBI Taxonomy" id="2598579"/>
    <lineage>
        <taxon>Bacteria</taxon>
        <taxon>Pseudomonadati</taxon>
        <taxon>Planctomycetota</taxon>
        <taxon>Planctomycetia</taxon>
        <taxon>Gemmatales</taxon>
        <taxon>Gemmataceae</taxon>
        <taxon>Limnoglobus</taxon>
    </lineage>
</organism>
<dbReference type="Pfam" id="PF19383">
    <property type="entry name" value="DUF5958"/>
    <property type="match status" value="1"/>
</dbReference>
<dbReference type="InterPro" id="IPR046002">
    <property type="entry name" value="DUF5958"/>
</dbReference>
<evidence type="ECO:0000313" key="1">
    <source>
        <dbReference type="EMBL" id="QEL13417.1"/>
    </source>
</evidence>